<dbReference type="HOGENOM" id="CLU_170853_0_0_6"/>
<dbReference type="STRING" id="1328314.Achr_11330"/>
<gene>
    <name evidence="1" type="ORF">Achr_11330</name>
</gene>
<name>A0A0C4WKD2_9GAMM</name>
<protein>
    <submittedName>
        <fullName evidence="1">Na+/H+ antiporter</fullName>
    </submittedName>
</protein>
<evidence type="ECO:0000313" key="1">
    <source>
        <dbReference type="EMBL" id="AJE20614.1"/>
    </source>
</evidence>
<proteinExistence type="predicted"/>
<sequence>MRRNRAKTVEAAIRALEAQSDEPGLSPEGMALAAEVKAKIMAEYRQQLEREDSGEGRARLRQMDALEQRLRLQALRSQRLELYRLRHRNQVDDDLLGEILRELDISEARLHRG</sequence>
<accession>A0A0C4WKD2</accession>
<evidence type="ECO:0000313" key="2">
    <source>
        <dbReference type="Proteomes" id="UP000068210"/>
    </source>
</evidence>
<dbReference type="KEGG" id="acx:Achr_11330"/>
<organism evidence="1 2">
    <name type="scientific">Azotobacter chroococcum NCIMB 8003</name>
    <dbReference type="NCBI Taxonomy" id="1328314"/>
    <lineage>
        <taxon>Bacteria</taxon>
        <taxon>Pseudomonadati</taxon>
        <taxon>Pseudomonadota</taxon>
        <taxon>Gammaproteobacteria</taxon>
        <taxon>Pseudomonadales</taxon>
        <taxon>Pseudomonadaceae</taxon>
        <taxon>Azotobacter</taxon>
    </lineage>
</organism>
<dbReference type="EMBL" id="CP010415">
    <property type="protein sequence ID" value="AJE20614.1"/>
    <property type="molecule type" value="Genomic_DNA"/>
</dbReference>
<reference evidence="1 2" key="1">
    <citation type="journal article" date="2015" name="PLoS ONE">
        <title>Azotobacter Genomes: The Genome of Azotobacter chroococcum NCIMB 8003 (ATCC 4412).</title>
        <authorList>
            <person name="Robson R.L."/>
            <person name="Jones R."/>
            <person name="Robson R.M."/>
            <person name="Schwartz A."/>
            <person name="Richardson T.H."/>
        </authorList>
    </citation>
    <scope>NUCLEOTIDE SEQUENCE [LARGE SCALE GENOMIC DNA]</scope>
    <source>
        <strain evidence="1 2">NCIMB 8003</strain>
    </source>
</reference>
<keyword evidence="2" id="KW-1185">Reference proteome</keyword>
<dbReference type="Proteomes" id="UP000068210">
    <property type="component" value="Chromosome"/>
</dbReference>
<dbReference type="AlphaFoldDB" id="A0A0C4WKD2"/>